<accession>X1S6S1</accession>
<gene>
    <name evidence="1" type="ORF">S12H4_05348</name>
</gene>
<evidence type="ECO:0000313" key="1">
    <source>
        <dbReference type="EMBL" id="GAI63474.1"/>
    </source>
</evidence>
<sequence length="49" mass="5717">MKMTKAVSFLYNLARKANDVKVITSGDPKKMARRVKNKIIGRKLIRKIW</sequence>
<dbReference type="EMBL" id="BARW01001756">
    <property type="protein sequence ID" value="GAI63474.1"/>
    <property type="molecule type" value="Genomic_DNA"/>
</dbReference>
<reference evidence="1" key="1">
    <citation type="journal article" date="2014" name="Front. Microbiol.">
        <title>High frequency of phylogenetically diverse reductive dehalogenase-homologous genes in deep subseafloor sedimentary metagenomes.</title>
        <authorList>
            <person name="Kawai M."/>
            <person name="Futagami T."/>
            <person name="Toyoda A."/>
            <person name="Takaki Y."/>
            <person name="Nishi S."/>
            <person name="Hori S."/>
            <person name="Arai W."/>
            <person name="Tsubouchi T."/>
            <person name="Morono Y."/>
            <person name="Uchiyama I."/>
            <person name="Ito T."/>
            <person name="Fujiyama A."/>
            <person name="Inagaki F."/>
            <person name="Takami H."/>
        </authorList>
    </citation>
    <scope>NUCLEOTIDE SEQUENCE</scope>
    <source>
        <strain evidence="1">Expedition CK06-06</strain>
    </source>
</reference>
<protein>
    <submittedName>
        <fullName evidence="1">Uncharacterized protein</fullName>
    </submittedName>
</protein>
<comment type="caution">
    <text evidence="1">The sequence shown here is derived from an EMBL/GenBank/DDBJ whole genome shotgun (WGS) entry which is preliminary data.</text>
</comment>
<name>X1S6S1_9ZZZZ</name>
<organism evidence="1">
    <name type="scientific">marine sediment metagenome</name>
    <dbReference type="NCBI Taxonomy" id="412755"/>
    <lineage>
        <taxon>unclassified sequences</taxon>
        <taxon>metagenomes</taxon>
        <taxon>ecological metagenomes</taxon>
    </lineage>
</organism>
<proteinExistence type="predicted"/>
<dbReference type="AlphaFoldDB" id="X1S6S1"/>